<evidence type="ECO:0008006" key="4">
    <source>
        <dbReference type="Google" id="ProtNLM"/>
    </source>
</evidence>
<name>A0ABR4FLK0_9EURO</name>
<feature type="region of interest" description="Disordered" evidence="1">
    <location>
        <begin position="24"/>
        <end position="127"/>
    </location>
</feature>
<dbReference type="SUPFAM" id="SSF53335">
    <property type="entry name" value="S-adenosyl-L-methionine-dependent methyltransferases"/>
    <property type="match status" value="1"/>
</dbReference>
<evidence type="ECO:0000256" key="1">
    <source>
        <dbReference type="SAM" id="MobiDB-lite"/>
    </source>
</evidence>
<comment type="caution">
    <text evidence="2">The sequence shown here is derived from an EMBL/GenBank/DDBJ whole genome shotgun (WGS) entry which is preliminary data.</text>
</comment>
<gene>
    <name evidence="2" type="ORF">BJX66DRAFT_344322</name>
</gene>
<proteinExistence type="predicted"/>
<organism evidence="2 3">
    <name type="scientific">Aspergillus keveii</name>
    <dbReference type="NCBI Taxonomy" id="714993"/>
    <lineage>
        <taxon>Eukaryota</taxon>
        <taxon>Fungi</taxon>
        <taxon>Dikarya</taxon>
        <taxon>Ascomycota</taxon>
        <taxon>Pezizomycotina</taxon>
        <taxon>Eurotiomycetes</taxon>
        <taxon>Eurotiomycetidae</taxon>
        <taxon>Eurotiales</taxon>
        <taxon>Aspergillaceae</taxon>
        <taxon>Aspergillus</taxon>
        <taxon>Aspergillus subgen. Nidulantes</taxon>
    </lineage>
</organism>
<evidence type="ECO:0000313" key="2">
    <source>
        <dbReference type="EMBL" id="KAL2784124.1"/>
    </source>
</evidence>
<reference evidence="2 3" key="1">
    <citation type="submission" date="2024-07" db="EMBL/GenBank/DDBJ databases">
        <title>Section-level genome sequencing and comparative genomics of Aspergillus sections Usti and Cavernicolus.</title>
        <authorList>
            <consortium name="Lawrence Berkeley National Laboratory"/>
            <person name="Nybo J.L."/>
            <person name="Vesth T.C."/>
            <person name="Theobald S."/>
            <person name="Frisvad J.C."/>
            <person name="Larsen T.O."/>
            <person name="Kjaerboelling I."/>
            <person name="Rothschild-Mancinelli K."/>
            <person name="Lyhne E.K."/>
            <person name="Kogle M.E."/>
            <person name="Barry K."/>
            <person name="Clum A."/>
            <person name="Na H."/>
            <person name="Ledsgaard L."/>
            <person name="Lin J."/>
            <person name="Lipzen A."/>
            <person name="Kuo A."/>
            <person name="Riley R."/>
            <person name="Mondo S."/>
            <person name="Labutti K."/>
            <person name="Haridas S."/>
            <person name="Pangalinan J."/>
            <person name="Salamov A.A."/>
            <person name="Simmons B.A."/>
            <person name="Magnuson J.K."/>
            <person name="Chen J."/>
            <person name="Drula E."/>
            <person name="Henrissat B."/>
            <person name="Wiebenga A."/>
            <person name="Lubbers R.J."/>
            <person name="Gomes A.C."/>
            <person name="Makela M.R."/>
            <person name="Stajich J."/>
            <person name="Grigoriev I.V."/>
            <person name="Mortensen U.H."/>
            <person name="De Vries R.P."/>
            <person name="Baker S.E."/>
            <person name="Andersen M.R."/>
        </authorList>
    </citation>
    <scope>NUCLEOTIDE SEQUENCE [LARGE SCALE GENOMIC DNA]</scope>
    <source>
        <strain evidence="2 3">CBS 209.92</strain>
    </source>
</reference>
<sequence length="431" mass="47931">MAFPFFPESHPAMSVENYAYMRRLYQAQPQSRPQPDQQSDSRPQSSSSTSDRSSLRSSGPPRQTRRRLARIFIPAKLRRTRSNEGPVTEEEPAAGGDIKDNSLLSRCTSDDRHNAPTSEPSISSPITHEFDPASRIFRSCAQLLTNPFSRRFELNPLLLNVAHPLLSGRDRSSHRCRVLDIGGNVDSVYSNAIASLPGAAVSQFTQTQLESRVSPSSFPFAPNSFDVVSARTLYKYSSHLRRHPPDRSRSPVLSLETCIREIHRVLAKGGSLEYIVFDRRLVNVGPLTKELEPFLYEDEHSSCTGICMEGNQTRPQSRSKSTSQASSTVCSLGSPSGSTTHYFVTGAEFLQLLASEGFTIEKNTTLMFPLDILSTVFTHDGQRLRSDQGSSHQANNPDVTPLLAALMKTVYDECREFKTAWRCIVGSARKI</sequence>
<evidence type="ECO:0000313" key="3">
    <source>
        <dbReference type="Proteomes" id="UP001610563"/>
    </source>
</evidence>
<feature type="compositionally biased region" description="Low complexity" evidence="1">
    <location>
        <begin position="28"/>
        <end position="62"/>
    </location>
</feature>
<dbReference type="InterPro" id="IPR029063">
    <property type="entry name" value="SAM-dependent_MTases_sf"/>
</dbReference>
<dbReference type="EMBL" id="JBFTWV010000193">
    <property type="protein sequence ID" value="KAL2784124.1"/>
    <property type="molecule type" value="Genomic_DNA"/>
</dbReference>
<feature type="compositionally biased region" description="Low complexity" evidence="1">
    <location>
        <begin position="116"/>
        <end position="127"/>
    </location>
</feature>
<feature type="compositionally biased region" description="Low complexity" evidence="1">
    <location>
        <begin position="318"/>
        <end position="330"/>
    </location>
</feature>
<feature type="region of interest" description="Disordered" evidence="1">
    <location>
        <begin position="307"/>
        <end position="330"/>
    </location>
</feature>
<dbReference type="Proteomes" id="UP001610563">
    <property type="component" value="Unassembled WGS sequence"/>
</dbReference>
<protein>
    <recommendedName>
        <fullName evidence="4">Methyltransferase type 11 domain-containing protein</fullName>
    </recommendedName>
</protein>
<keyword evidence="3" id="KW-1185">Reference proteome</keyword>
<accession>A0ABR4FLK0</accession>
<dbReference type="Gene3D" id="3.40.50.150">
    <property type="entry name" value="Vaccinia Virus protein VP39"/>
    <property type="match status" value="1"/>
</dbReference>